<dbReference type="RefSeq" id="WP_205174334.1">
    <property type="nucleotide sequence ID" value="NZ_JAFBDZ010000004.1"/>
</dbReference>
<keyword evidence="4" id="KW-1003">Cell membrane</keyword>
<evidence type="ECO:0000259" key="11">
    <source>
        <dbReference type="PROSITE" id="PS50928"/>
    </source>
</evidence>
<evidence type="ECO:0000256" key="7">
    <source>
        <dbReference type="ARBA" id="ARBA00023136"/>
    </source>
</evidence>
<evidence type="ECO:0000256" key="5">
    <source>
        <dbReference type="ARBA" id="ARBA00022692"/>
    </source>
</evidence>
<proteinExistence type="inferred from homology"/>
<dbReference type="CDD" id="cd06261">
    <property type="entry name" value="TM_PBP2"/>
    <property type="match status" value="1"/>
</dbReference>
<comment type="function">
    <text evidence="8">Part of the ABC transporter complex GsiABCD involved in glutathione import. Probably responsible for the translocation of the substrate across the membrane.</text>
</comment>
<organism evidence="12 13">
    <name type="scientific">Rossellomorea pakistanensis</name>
    <dbReference type="NCBI Taxonomy" id="992288"/>
    <lineage>
        <taxon>Bacteria</taxon>
        <taxon>Bacillati</taxon>
        <taxon>Bacillota</taxon>
        <taxon>Bacilli</taxon>
        <taxon>Bacillales</taxon>
        <taxon>Bacillaceae</taxon>
        <taxon>Rossellomorea</taxon>
    </lineage>
</organism>
<feature type="transmembrane region" description="Helical" evidence="10">
    <location>
        <begin position="137"/>
        <end position="155"/>
    </location>
</feature>
<keyword evidence="13" id="KW-1185">Reference proteome</keyword>
<comment type="caution">
    <text evidence="12">The sequence shown here is derived from an EMBL/GenBank/DDBJ whole genome shotgun (WGS) entry which is preliminary data.</text>
</comment>
<dbReference type="InterPro" id="IPR025966">
    <property type="entry name" value="OppC_N"/>
</dbReference>
<dbReference type="Pfam" id="PF12911">
    <property type="entry name" value="OppC_N"/>
    <property type="match status" value="1"/>
</dbReference>
<feature type="domain" description="ABC transmembrane type-1" evidence="11">
    <location>
        <begin position="95"/>
        <end position="284"/>
    </location>
</feature>
<keyword evidence="6 10" id="KW-1133">Transmembrane helix</keyword>
<dbReference type="PROSITE" id="PS50928">
    <property type="entry name" value="ABC_TM1"/>
    <property type="match status" value="1"/>
</dbReference>
<keyword evidence="7 10" id="KW-0472">Membrane</keyword>
<evidence type="ECO:0000313" key="13">
    <source>
        <dbReference type="Proteomes" id="UP001646157"/>
    </source>
</evidence>
<evidence type="ECO:0000256" key="1">
    <source>
        <dbReference type="ARBA" id="ARBA00004651"/>
    </source>
</evidence>
<feature type="transmembrane region" description="Helical" evidence="10">
    <location>
        <begin position="101"/>
        <end position="125"/>
    </location>
</feature>
<sequence>MEVTKEVNSYRAVMKEKKYSPIREFIKNWKKQKTAFWAGIFIVLLIIIAFIGPAIAPYDPYKPDYNSTLVKPNQEHWAGTDAYGRDIFSRLLVGTRISLSVSFLSVLLGAVIGTFLGLISGYFGGWLDRIIMRSSDVMFAFPDLLLAIAIVAILGPGLNNVIIAVSVFSIPSFARLVRSSSLEAKEVVFVEAAKSMGAPHHKIIIKHILPSTLSSLIVFFTMRIGTAILAASSLSFLGLGASPETPDWGAMLSMGRDYLGTSSHVVIMPGIAIFLTVLAFNLVGDGLRDVLDPKTKNE</sequence>
<protein>
    <recommendedName>
        <fullName evidence="9">Glutathione transport system permease protein GsiD</fullName>
    </recommendedName>
</protein>
<keyword evidence="5 10" id="KW-0812">Transmembrane</keyword>
<evidence type="ECO:0000256" key="4">
    <source>
        <dbReference type="ARBA" id="ARBA00022475"/>
    </source>
</evidence>
<dbReference type="Proteomes" id="UP001646157">
    <property type="component" value="Unassembled WGS sequence"/>
</dbReference>
<evidence type="ECO:0000256" key="8">
    <source>
        <dbReference type="ARBA" id="ARBA00037215"/>
    </source>
</evidence>
<dbReference type="InterPro" id="IPR035906">
    <property type="entry name" value="MetI-like_sf"/>
</dbReference>
<reference evidence="12 13" key="1">
    <citation type="submission" date="2021-01" db="EMBL/GenBank/DDBJ databases">
        <title>Genomic Encyclopedia of Type Strains, Phase IV (KMG-IV): sequencing the most valuable type-strain genomes for metagenomic binning, comparative biology and taxonomic classification.</title>
        <authorList>
            <person name="Goeker M."/>
        </authorList>
    </citation>
    <scope>NUCLEOTIDE SEQUENCE [LARGE SCALE GENOMIC DNA]</scope>
    <source>
        <strain evidence="12 13">DSM 24834</strain>
    </source>
</reference>
<gene>
    <name evidence="12" type="ORF">JOC86_003700</name>
</gene>
<keyword evidence="3 10" id="KW-0813">Transport</keyword>
<evidence type="ECO:0000256" key="6">
    <source>
        <dbReference type="ARBA" id="ARBA00022989"/>
    </source>
</evidence>
<comment type="similarity">
    <text evidence="2 10">Belongs to the binding-protein-dependent transport system permease family.</text>
</comment>
<dbReference type="Gene3D" id="1.10.3720.10">
    <property type="entry name" value="MetI-like"/>
    <property type="match status" value="1"/>
</dbReference>
<feature type="transmembrane region" description="Helical" evidence="10">
    <location>
        <begin position="261"/>
        <end position="284"/>
    </location>
</feature>
<evidence type="ECO:0000256" key="2">
    <source>
        <dbReference type="ARBA" id="ARBA00009306"/>
    </source>
</evidence>
<accession>A0ABS2NH16</accession>
<evidence type="ECO:0000256" key="10">
    <source>
        <dbReference type="RuleBase" id="RU363032"/>
    </source>
</evidence>
<dbReference type="SUPFAM" id="SSF161098">
    <property type="entry name" value="MetI-like"/>
    <property type="match status" value="1"/>
</dbReference>
<feature type="transmembrane region" description="Helical" evidence="10">
    <location>
        <begin position="35"/>
        <end position="56"/>
    </location>
</feature>
<feature type="transmembrane region" description="Helical" evidence="10">
    <location>
        <begin position="216"/>
        <end position="241"/>
    </location>
</feature>
<evidence type="ECO:0000256" key="3">
    <source>
        <dbReference type="ARBA" id="ARBA00022448"/>
    </source>
</evidence>
<dbReference type="EMBL" id="JAFBDZ010000004">
    <property type="protein sequence ID" value="MBM7587127.1"/>
    <property type="molecule type" value="Genomic_DNA"/>
</dbReference>
<evidence type="ECO:0000256" key="9">
    <source>
        <dbReference type="ARBA" id="ARBA00041106"/>
    </source>
</evidence>
<dbReference type="InterPro" id="IPR050366">
    <property type="entry name" value="BP-dependent_transpt_permease"/>
</dbReference>
<dbReference type="Pfam" id="PF00528">
    <property type="entry name" value="BPD_transp_1"/>
    <property type="match status" value="1"/>
</dbReference>
<evidence type="ECO:0000313" key="12">
    <source>
        <dbReference type="EMBL" id="MBM7587127.1"/>
    </source>
</evidence>
<comment type="subcellular location">
    <subcellularLocation>
        <location evidence="1 10">Cell membrane</location>
        <topology evidence="1 10">Multi-pass membrane protein</topology>
    </subcellularLocation>
</comment>
<dbReference type="PANTHER" id="PTHR43386:SF3">
    <property type="entry name" value="GLUTATHIONE TRANSPORT SYSTEM PERMEASE PROTEIN GSID"/>
    <property type="match status" value="1"/>
</dbReference>
<name>A0ABS2NH16_9BACI</name>
<dbReference type="InterPro" id="IPR000515">
    <property type="entry name" value="MetI-like"/>
</dbReference>
<dbReference type="PANTHER" id="PTHR43386">
    <property type="entry name" value="OLIGOPEPTIDE TRANSPORT SYSTEM PERMEASE PROTEIN APPC"/>
    <property type="match status" value="1"/>
</dbReference>